<name>A0A154MFB5_9PSEU</name>
<dbReference type="EMBL" id="LQCI01000024">
    <property type="protein sequence ID" value="KZB83152.1"/>
    <property type="molecule type" value="Genomic_DNA"/>
</dbReference>
<dbReference type="Pfam" id="PF01968">
    <property type="entry name" value="Hydantoinase_A"/>
    <property type="match status" value="1"/>
</dbReference>
<dbReference type="Proteomes" id="UP000076321">
    <property type="component" value="Unassembled WGS sequence"/>
</dbReference>
<dbReference type="PANTHER" id="PTHR11365:SF23">
    <property type="entry name" value="HYPOTHETICAL 5-OXOPROLINASE (EUROFUNG)-RELATED"/>
    <property type="match status" value="1"/>
</dbReference>
<comment type="caution">
    <text evidence="3">The sequence shown here is derived from an EMBL/GenBank/DDBJ whole genome shotgun (WGS) entry which is preliminary data.</text>
</comment>
<evidence type="ECO:0000313" key="6">
    <source>
        <dbReference type="Proteomes" id="UP000186883"/>
    </source>
</evidence>
<reference evidence="3 5" key="1">
    <citation type="submission" date="2015-12" db="EMBL/GenBank/DDBJ databases">
        <title>Amycolatopsis regifaucium genome sequencing and assembly.</title>
        <authorList>
            <person name="Mayilraj S."/>
        </authorList>
    </citation>
    <scope>NUCLEOTIDE SEQUENCE [LARGE SCALE GENOMIC DNA]</scope>
    <source>
        <strain evidence="3 5">GY080</strain>
    </source>
</reference>
<dbReference type="InterPro" id="IPR045079">
    <property type="entry name" value="Oxoprolinase-like"/>
</dbReference>
<evidence type="ECO:0000313" key="5">
    <source>
        <dbReference type="Proteomes" id="UP000076321"/>
    </source>
</evidence>
<dbReference type="PANTHER" id="PTHR11365">
    <property type="entry name" value="5-OXOPROLINASE RELATED"/>
    <property type="match status" value="1"/>
</dbReference>
<accession>A0A154MFB5</accession>
<dbReference type="InterPro" id="IPR043129">
    <property type="entry name" value="ATPase_NBD"/>
</dbReference>
<dbReference type="AlphaFoldDB" id="A0A154MFB5"/>
<evidence type="ECO:0000259" key="1">
    <source>
        <dbReference type="Pfam" id="PF01968"/>
    </source>
</evidence>
<feature type="domain" description="Hydantoinase A/oxoprolinase" evidence="1">
    <location>
        <begin position="199"/>
        <end position="482"/>
    </location>
</feature>
<dbReference type="OrthoDB" id="9768323at2"/>
<evidence type="ECO:0000313" key="4">
    <source>
        <dbReference type="EMBL" id="OKA03196.1"/>
    </source>
</evidence>
<dbReference type="Proteomes" id="UP000186883">
    <property type="component" value="Unassembled WGS sequence"/>
</dbReference>
<dbReference type="GO" id="GO:0017168">
    <property type="term" value="F:5-oxoprolinase (ATP-hydrolyzing) activity"/>
    <property type="evidence" value="ECO:0007669"/>
    <property type="project" value="TreeGrafter"/>
</dbReference>
<proteinExistence type="predicted"/>
<evidence type="ECO:0000259" key="2">
    <source>
        <dbReference type="Pfam" id="PF05378"/>
    </source>
</evidence>
<sequence>MIAVDVGGTFTDVVALRDGEIRTAKVSTSYTEVYGPVLEGAATLGVENAEVFNHASTHGLNAVITRRLPKIGFLTTEGHRDILDMGRVWRPASAILDPRWRRSFGDAARPLVERYLRRGISERITADGGVLFELDEAQARAELEVLRRCGVTGVAICLINAYVNPVHELRLRDLVREVVGDVPCSISSEVSPLAKEYARASTTVVDTLMKIIYSDYTAKLEKGLADLGFTGQLNFADCAATLVPSDRAMEQPFRIVFSGPAAGTVACAHFGALIGERDLLCADVGGTSCDISVVTAGEPFVNTSFELEHDLVVNALANDISSIGAGGGSIVAIGSAGEVKVGPDSAGADPGPACYGRGGTQPTTTDTCLMIGIIDPERFAGGKVDLDPALAKQAFESLDTEFTLAQRVRYAYEMAVNNMAEGVFNIAIKNGVDPRDYSLVAYGAAGPMLLPAVLDTVHCKQVIVPPNPGLFSALGLLSADQVFTVNRSAYLVLTPEAAPKIDALFTEMEERLREGLDGGTRVTFHRSMDAHLVGQSWETPFVPVPDGTIDDTAIATMIGAFHDTYEGRSGNRFEMLPVEGVTFRVRAVLDTPKVTYPELPVRGGEPLKPVRTTVLRYLGDGEAGQEAAVYDRAALRSGDVLEGPAIVDEGLSTTHFGAGQRASVGRYGELIIRRK</sequence>
<keyword evidence="6" id="KW-1185">Reference proteome</keyword>
<gene>
    <name evidence="4" type="ORF">ATP06_0237340</name>
    <name evidence="3" type="ORF">AVL48_36660</name>
</gene>
<dbReference type="SUPFAM" id="SSF53067">
    <property type="entry name" value="Actin-like ATPase domain"/>
    <property type="match status" value="1"/>
</dbReference>
<dbReference type="InterPro" id="IPR008040">
    <property type="entry name" value="Hydant_A_N"/>
</dbReference>
<dbReference type="Pfam" id="PF05378">
    <property type="entry name" value="Hydant_A_N"/>
    <property type="match status" value="1"/>
</dbReference>
<dbReference type="GO" id="GO:0005829">
    <property type="term" value="C:cytosol"/>
    <property type="evidence" value="ECO:0007669"/>
    <property type="project" value="TreeGrafter"/>
</dbReference>
<feature type="domain" description="Hydantoinase/oxoprolinase N-terminal" evidence="2">
    <location>
        <begin position="2"/>
        <end position="178"/>
    </location>
</feature>
<dbReference type="EMBL" id="LOBU02000039">
    <property type="protein sequence ID" value="OKA03196.1"/>
    <property type="molecule type" value="Genomic_DNA"/>
</dbReference>
<protein>
    <submittedName>
        <fullName evidence="3">5-oxoprolinase</fullName>
    </submittedName>
</protein>
<dbReference type="InterPro" id="IPR002821">
    <property type="entry name" value="Hydantoinase_A"/>
</dbReference>
<organism evidence="3 5">
    <name type="scientific">Amycolatopsis regifaucium</name>
    <dbReference type="NCBI Taxonomy" id="546365"/>
    <lineage>
        <taxon>Bacteria</taxon>
        <taxon>Bacillati</taxon>
        <taxon>Actinomycetota</taxon>
        <taxon>Actinomycetes</taxon>
        <taxon>Pseudonocardiales</taxon>
        <taxon>Pseudonocardiaceae</taxon>
        <taxon>Amycolatopsis</taxon>
    </lineage>
</organism>
<dbReference type="RefSeq" id="WP_061988516.1">
    <property type="nucleotide sequence ID" value="NZ_FOPQ01000022.1"/>
</dbReference>
<reference evidence="4 6" key="2">
    <citation type="submission" date="2016-11" db="EMBL/GenBank/DDBJ databases">
        <title>Genome sequencing of Amycolatopsis regifaucium.</title>
        <authorList>
            <person name="Mayilraj S."/>
            <person name="Kaur N."/>
        </authorList>
    </citation>
    <scope>NUCLEOTIDE SEQUENCE [LARGE SCALE GENOMIC DNA]</scope>
    <source>
        <strain evidence="4 6">GY080</strain>
    </source>
</reference>
<dbReference type="GO" id="GO:0006749">
    <property type="term" value="P:glutathione metabolic process"/>
    <property type="evidence" value="ECO:0007669"/>
    <property type="project" value="TreeGrafter"/>
</dbReference>
<evidence type="ECO:0000313" key="3">
    <source>
        <dbReference type="EMBL" id="KZB83152.1"/>
    </source>
</evidence>